<dbReference type="AlphaFoldDB" id="A0AA94JE75"/>
<keyword evidence="3" id="KW-1185">Reference proteome</keyword>
<accession>A0AA94JE75</accession>
<keyword evidence="1" id="KW-0472">Membrane</keyword>
<dbReference type="Gene3D" id="3.30.565.10">
    <property type="entry name" value="Histidine kinase-like ATPase, C-terminal domain"/>
    <property type="match status" value="1"/>
</dbReference>
<reference evidence="3" key="1">
    <citation type="journal article" date="2018" name="Front. Microbiol.">
        <title>Genome-Based Analysis Reveals the Taxonomy and Diversity of the Family Idiomarinaceae.</title>
        <authorList>
            <person name="Liu Y."/>
            <person name="Lai Q."/>
            <person name="Shao Z."/>
        </authorList>
    </citation>
    <scope>NUCLEOTIDE SEQUENCE [LARGE SCALE GENOMIC DNA]</scope>
    <source>
        <strain evidence="3">SN-14</strain>
    </source>
</reference>
<keyword evidence="2" id="KW-0808">Transferase</keyword>
<proteinExistence type="predicted"/>
<organism evidence="2 3">
    <name type="scientific">Idiomarina aquatica</name>
    <dbReference type="NCBI Taxonomy" id="1327752"/>
    <lineage>
        <taxon>Bacteria</taxon>
        <taxon>Pseudomonadati</taxon>
        <taxon>Pseudomonadota</taxon>
        <taxon>Gammaproteobacteria</taxon>
        <taxon>Alteromonadales</taxon>
        <taxon>Idiomarinaceae</taxon>
        <taxon>Idiomarina</taxon>
    </lineage>
</organism>
<sequence length="363" mass="40917">MLTFLAALYRRHSTLLLVAAMLIDIAIGNYVIAMSGGISNPFSTLLLIYVVLAVLLLEWLPSLIVLAASMLAQVAQLWAHQWLNLTLDQHHGMGPEFVAHAQGMVISFVIAALIIWASSLWLKTRWQQSRHLLQKLRERQLRDEQLLTIGSAAAQLTHDLATPVQTLQLLHEEFREQAPHLDWSLADHELNRISHSLKQWRQASDDVRQRRRHHFTIRDFINQINQLLRVITPESNITWQVRDDTQNQPLVCDRTLIPAIANLINNAIEASAEPGIDVTVCTEKNTVHWTIINTVDPSHPLAKNLGIALQASNKGSGVAAVISHATIERHGGQVWWRCANDLAYTEIFLPLGTSTPREYPHDD</sequence>
<feature type="transmembrane region" description="Helical" evidence="1">
    <location>
        <begin position="12"/>
        <end position="32"/>
    </location>
</feature>
<keyword evidence="1" id="KW-1133">Transmembrane helix</keyword>
<gene>
    <name evidence="2" type="ORF">CWE23_06165</name>
</gene>
<dbReference type="Proteomes" id="UP000286680">
    <property type="component" value="Unassembled WGS sequence"/>
</dbReference>
<dbReference type="EMBL" id="PIPS01000001">
    <property type="protein sequence ID" value="RUO45574.1"/>
    <property type="molecule type" value="Genomic_DNA"/>
</dbReference>
<comment type="caution">
    <text evidence="2">The sequence shown here is derived from an EMBL/GenBank/DDBJ whole genome shotgun (WGS) entry which is preliminary data.</text>
</comment>
<name>A0AA94JE75_9GAMM</name>
<feature type="transmembrane region" description="Helical" evidence="1">
    <location>
        <begin position="103"/>
        <end position="122"/>
    </location>
</feature>
<dbReference type="GO" id="GO:0016301">
    <property type="term" value="F:kinase activity"/>
    <property type="evidence" value="ECO:0007669"/>
    <property type="project" value="UniProtKB-KW"/>
</dbReference>
<keyword evidence="2" id="KW-0418">Kinase</keyword>
<evidence type="ECO:0000313" key="3">
    <source>
        <dbReference type="Proteomes" id="UP000286680"/>
    </source>
</evidence>
<dbReference type="SUPFAM" id="SSF55874">
    <property type="entry name" value="ATPase domain of HSP90 chaperone/DNA topoisomerase II/histidine kinase"/>
    <property type="match status" value="1"/>
</dbReference>
<dbReference type="RefSeq" id="WP_126819756.1">
    <property type="nucleotide sequence ID" value="NZ_PIPS01000001.1"/>
</dbReference>
<keyword evidence="1" id="KW-0812">Transmembrane</keyword>
<feature type="transmembrane region" description="Helical" evidence="1">
    <location>
        <begin position="38"/>
        <end position="57"/>
    </location>
</feature>
<evidence type="ECO:0000313" key="2">
    <source>
        <dbReference type="EMBL" id="RUO45574.1"/>
    </source>
</evidence>
<evidence type="ECO:0000256" key="1">
    <source>
        <dbReference type="SAM" id="Phobius"/>
    </source>
</evidence>
<dbReference type="InterPro" id="IPR036890">
    <property type="entry name" value="HATPase_C_sf"/>
</dbReference>
<protein>
    <submittedName>
        <fullName evidence="2">Sensor histidine kinase</fullName>
    </submittedName>
</protein>